<dbReference type="Pfam" id="PF04397">
    <property type="entry name" value="LytTR"/>
    <property type="match status" value="1"/>
</dbReference>
<dbReference type="SUPFAM" id="SSF52172">
    <property type="entry name" value="CheY-like"/>
    <property type="match status" value="1"/>
</dbReference>
<dbReference type="SMART" id="SM00850">
    <property type="entry name" value="LytTR"/>
    <property type="match status" value="1"/>
</dbReference>
<dbReference type="PANTHER" id="PTHR37299">
    <property type="entry name" value="TRANSCRIPTIONAL REGULATOR-RELATED"/>
    <property type="match status" value="1"/>
</dbReference>
<dbReference type="Gene3D" id="2.40.50.1020">
    <property type="entry name" value="LytTr DNA-binding domain"/>
    <property type="match status" value="1"/>
</dbReference>
<keyword evidence="1" id="KW-0597">Phosphoprotein</keyword>
<dbReference type="PROSITE" id="PS50930">
    <property type="entry name" value="HTH_LYTTR"/>
    <property type="match status" value="1"/>
</dbReference>
<evidence type="ECO:0000313" key="4">
    <source>
        <dbReference type="EMBL" id="EIM76056.1"/>
    </source>
</evidence>
<dbReference type="Gene3D" id="3.40.50.2300">
    <property type="match status" value="1"/>
</dbReference>
<dbReference type="InterPro" id="IPR001789">
    <property type="entry name" value="Sig_transdc_resp-reg_receiver"/>
</dbReference>
<proteinExistence type="predicted"/>
<dbReference type="InterPro" id="IPR011006">
    <property type="entry name" value="CheY-like_superfamily"/>
</dbReference>
<dbReference type="PANTHER" id="PTHR37299:SF1">
    <property type="entry name" value="STAGE 0 SPORULATION PROTEIN A HOMOLOG"/>
    <property type="match status" value="1"/>
</dbReference>
<feature type="domain" description="HTH LytTR-type" evidence="3">
    <location>
        <begin position="126"/>
        <end position="196"/>
    </location>
</feature>
<gene>
    <name evidence="4" type="ORF">A3SI_11884</name>
</gene>
<dbReference type="GO" id="GO:0003677">
    <property type="term" value="F:DNA binding"/>
    <property type="evidence" value="ECO:0007669"/>
    <property type="project" value="InterPro"/>
</dbReference>
<reference evidence="4 5" key="1">
    <citation type="submission" date="2012-05" db="EMBL/GenBank/DDBJ databases">
        <title>Genome sequence of Nitritalea halalkaliphila LW7.</title>
        <authorList>
            <person name="Jangir P.K."/>
            <person name="Singh A."/>
            <person name="Shivaji S."/>
            <person name="Sharma R."/>
        </authorList>
    </citation>
    <scope>NUCLEOTIDE SEQUENCE [LARGE SCALE GENOMIC DNA]</scope>
    <source>
        <strain evidence="4 5">LW7</strain>
    </source>
</reference>
<evidence type="ECO:0000259" key="2">
    <source>
        <dbReference type="PROSITE" id="PS50110"/>
    </source>
</evidence>
<dbReference type="EMBL" id="AJYA01000024">
    <property type="protein sequence ID" value="EIM76056.1"/>
    <property type="molecule type" value="Genomic_DNA"/>
</dbReference>
<dbReference type="InterPro" id="IPR046947">
    <property type="entry name" value="LytR-like"/>
</dbReference>
<organism evidence="4 5">
    <name type="scientific">Nitritalea halalkaliphila LW7</name>
    <dbReference type="NCBI Taxonomy" id="1189621"/>
    <lineage>
        <taxon>Bacteria</taxon>
        <taxon>Pseudomonadati</taxon>
        <taxon>Bacteroidota</taxon>
        <taxon>Cytophagia</taxon>
        <taxon>Cytophagales</taxon>
        <taxon>Cyclobacteriaceae</taxon>
        <taxon>Nitritalea</taxon>
    </lineage>
</organism>
<feature type="domain" description="Response regulatory" evidence="2">
    <location>
        <begin position="1"/>
        <end position="108"/>
    </location>
</feature>
<dbReference type="GO" id="GO:0000156">
    <property type="term" value="F:phosphorelay response regulator activity"/>
    <property type="evidence" value="ECO:0007669"/>
    <property type="project" value="InterPro"/>
</dbReference>
<dbReference type="SMART" id="SM00448">
    <property type="entry name" value="REC"/>
    <property type="match status" value="1"/>
</dbReference>
<dbReference type="STRING" id="1189621.A3SI_11884"/>
<dbReference type="PROSITE" id="PS50110">
    <property type="entry name" value="RESPONSE_REGULATORY"/>
    <property type="match status" value="1"/>
</dbReference>
<dbReference type="InterPro" id="IPR007492">
    <property type="entry name" value="LytTR_DNA-bd_dom"/>
</dbReference>
<protein>
    <submittedName>
        <fullName evidence="4">Two component transcriptional regulator, lyttr family protein</fullName>
    </submittedName>
</protein>
<feature type="modified residue" description="4-aspartylphosphate" evidence="1">
    <location>
        <position position="48"/>
    </location>
</feature>
<evidence type="ECO:0000313" key="5">
    <source>
        <dbReference type="Proteomes" id="UP000005551"/>
    </source>
</evidence>
<dbReference type="Proteomes" id="UP000005551">
    <property type="component" value="Unassembled WGS sequence"/>
</dbReference>
<evidence type="ECO:0000259" key="3">
    <source>
        <dbReference type="PROSITE" id="PS50930"/>
    </source>
</evidence>
<dbReference type="Pfam" id="PF00072">
    <property type="entry name" value="Response_reg"/>
    <property type="match status" value="1"/>
</dbReference>
<comment type="caution">
    <text evidence="4">The sequence shown here is derived from an EMBL/GenBank/DDBJ whole genome shotgun (WGS) entry which is preliminary data.</text>
</comment>
<accession>I5C2K4</accession>
<evidence type="ECO:0000256" key="1">
    <source>
        <dbReference type="PROSITE-ProRule" id="PRU00169"/>
    </source>
</evidence>
<keyword evidence="5" id="KW-1185">Reference proteome</keyword>
<dbReference type="AlphaFoldDB" id="I5C2K4"/>
<sequence>MDDDIIFREILKKLISEEKDLDLVASCSHALEAMEFLTHQEADLLFLDVEMPLISGIELLDKLERKPLVIFVTAKDEYALKAFEQEAVHYITKPVDRDKFQQAISRARARYKLLHGERVKAERVMLTLKVNGEQVRIAAEDLLLVEAASDYMLVQTEKKKYVVHSTLKAFVESVGAPYLLRVHKSFAVNPKAITKIGARSLWLADKEVPLGPAYKKALKDWE</sequence>
<name>I5C2K4_9BACT</name>